<dbReference type="InterPro" id="IPR007867">
    <property type="entry name" value="GMC_OxRtase_C"/>
</dbReference>
<dbReference type="SUPFAM" id="SSF51905">
    <property type="entry name" value="FAD/NAD(P)-binding domain"/>
    <property type="match status" value="1"/>
</dbReference>
<dbReference type="AlphaFoldDB" id="A0A165BXE6"/>
<dbReference type="EMBL" id="KV427659">
    <property type="protein sequence ID" value="KZT01827.1"/>
    <property type="molecule type" value="Genomic_DNA"/>
</dbReference>
<dbReference type="InParanoid" id="A0A165BXE6"/>
<evidence type="ECO:0000256" key="1">
    <source>
        <dbReference type="ARBA" id="ARBA00001974"/>
    </source>
</evidence>
<dbReference type="GeneID" id="63827993"/>
<gene>
    <name evidence="8" type="ORF">LAESUDRAFT_739030</name>
</gene>
<evidence type="ECO:0000313" key="9">
    <source>
        <dbReference type="Proteomes" id="UP000076871"/>
    </source>
</evidence>
<feature type="binding site" evidence="5">
    <location>
        <position position="147"/>
    </location>
    <ligand>
        <name>FAD</name>
        <dbReference type="ChEBI" id="CHEBI:57692"/>
    </ligand>
</feature>
<evidence type="ECO:0000259" key="7">
    <source>
        <dbReference type="Pfam" id="PF05199"/>
    </source>
</evidence>
<keyword evidence="9" id="KW-1185">Reference proteome</keyword>
<dbReference type="GO" id="GO:0016614">
    <property type="term" value="F:oxidoreductase activity, acting on CH-OH group of donors"/>
    <property type="evidence" value="ECO:0007669"/>
    <property type="project" value="InterPro"/>
</dbReference>
<dbReference type="InterPro" id="IPR036188">
    <property type="entry name" value="FAD/NAD-bd_sf"/>
</dbReference>
<dbReference type="PANTHER" id="PTHR11552">
    <property type="entry name" value="GLUCOSE-METHANOL-CHOLINE GMC OXIDOREDUCTASE"/>
    <property type="match status" value="1"/>
</dbReference>
<reference evidence="8 9" key="1">
    <citation type="journal article" date="2016" name="Mol. Biol. Evol.">
        <title>Comparative Genomics of Early-Diverging Mushroom-Forming Fungi Provides Insights into the Origins of Lignocellulose Decay Capabilities.</title>
        <authorList>
            <person name="Nagy L.G."/>
            <person name="Riley R."/>
            <person name="Tritt A."/>
            <person name="Adam C."/>
            <person name="Daum C."/>
            <person name="Floudas D."/>
            <person name="Sun H."/>
            <person name="Yadav J.S."/>
            <person name="Pangilinan J."/>
            <person name="Larsson K.H."/>
            <person name="Matsuura K."/>
            <person name="Barry K."/>
            <person name="Labutti K."/>
            <person name="Kuo R."/>
            <person name="Ohm R.A."/>
            <person name="Bhattacharya S.S."/>
            <person name="Shirouzu T."/>
            <person name="Yoshinaga Y."/>
            <person name="Martin F.M."/>
            <person name="Grigoriev I.V."/>
            <person name="Hibbett D.S."/>
        </authorList>
    </citation>
    <scope>NUCLEOTIDE SEQUENCE [LARGE SCALE GENOMIC DNA]</scope>
    <source>
        <strain evidence="8 9">93-53</strain>
    </source>
</reference>
<dbReference type="InterPro" id="IPR012132">
    <property type="entry name" value="GMC_OxRdtase"/>
</dbReference>
<dbReference type="OrthoDB" id="269227at2759"/>
<accession>A0A165BXE6</accession>
<dbReference type="PANTHER" id="PTHR11552:SF147">
    <property type="entry name" value="CHOLINE DEHYDROGENASE, MITOCHONDRIAL"/>
    <property type="match status" value="1"/>
</dbReference>
<dbReference type="Gene3D" id="3.50.50.60">
    <property type="entry name" value="FAD/NAD(P)-binding domain"/>
    <property type="match status" value="1"/>
</dbReference>
<evidence type="ECO:0000256" key="5">
    <source>
        <dbReference type="PIRSR" id="PIRSR000137-2"/>
    </source>
</evidence>
<evidence type="ECO:0000256" key="4">
    <source>
        <dbReference type="ARBA" id="ARBA00022827"/>
    </source>
</evidence>
<dbReference type="Pfam" id="PF00732">
    <property type="entry name" value="GMC_oxred_N"/>
    <property type="match status" value="1"/>
</dbReference>
<dbReference type="Proteomes" id="UP000076871">
    <property type="component" value="Unassembled WGS sequence"/>
</dbReference>
<dbReference type="GO" id="GO:0050660">
    <property type="term" value="F:flavin adenine dinucleotide binding"/>
    <property type="evidence" value="ECO:0007669"/>
    <property type="project" value="InterPro"/>
</dbReference>
<dbReference type="Pfam" id="PF05199">
    <property type="entry name" value="GMC_oxred_C"/>
    <property type="match status" value="1"/>
</dbReference>
<keyword evidence="4 5" id="KW-0274">FAD</keyword>
<dbReference type="SUPFAM" id="SSF54373">
    <property type="entry name" value="FAD-linked reductases, C-terminal domain"/>
    <property type="match status" value="1"/>
</dbReference>
<comment type="cofactor">
    <cofactor evidence="1 5">
        <name>FAD</name>
        <dbReference type="ChEBI" id="CHEBI:57692"/>
    </cofactor>
</comment>
<feature type="domain" description="Glucose-methanol-choline oxidoreductase N-terminal" evidence="6">
    <location>
        <begin position="19"/>
        <end position="230"/>
    </location>
</feature>
<name>A0A165BXE6_9APHY</name>
<protein>
    <submittedName>
        <fullName evidence="8">GMC oxidoreductase</fullName>
    </submittedName>
</protein>
<feature type="domain" description="Glucose-methanol-choline oxidoreductase C-terminal" evidence="7">
    <location>
        <begin position="355"/>
        <end position="452"/>
    </location>
</feature>
<evidence type="ECO:0000256" key="2">
    <source>
        <dbReference type="ARBA" id="ARBA00010790"/>
    </source>
</evidence>
<dbReference type="InterPro" id="IPR000172">
    <property type="entry name" value="GMC_OxRdtase_N"/>
</dbReference>
<sequence length="453" mass="50013">MFRGPYDWLTMTVPQPGLDGRPVYWPRGKLLGGSSSMNALLYHHCAPEDFDSWEKQGAVGWGYETTRKYFRKAEKYNPQQDDPVDISLHGDSGLWLTRAVPVMMLTSCRDLNTPEGTIGTFAFTGFMDQQNERSPAATAYLTRNIMVEKILFKSAPDGKPKACGVQLLVHRSGPQYRATVAKEVIVFTGAIGSPQVLMLSDVGPRDHLGELGISVIQDLPAVGSNLYDHFFAGGLILWVKPGLTLDYLSNPLYGALALLLFRVNNERYRPRSPRVHAWCLTFRTSLPLVDHSAGPGAPDVEIVIAISAVVNNRFLDAEQGPVILKLESSGTVHLWSSDCVAILPFSVYLPLDNLFSYLASENDAKILIRGFRFILALAHVGPLTSDLDMKCLDSPPLDAFWPSNVDPNNVTDEDIRTWIQKHGQSTSSVRMETSLADSAVDPQLRMHGVEGLT</sequence>
<comment type="similarity">
    <text evidence="2">Belongs to the GMC oxidoreductase family.</text>
</comment>
<dbReference type="STRING" id="1314785.A0A165BXE6"/>
<dbReference type="Gene3D" id="3.30.560.10">
    <property type="entry name" value="Glucose Oxidase, domain 3"/>
    <property type="match status" value="1"/>
</dbReference>
<proteinExistence type="inferred from homology"/>
<dbReference type="PIRSF" id="PIRSF000137">
    <property type="entry name" value="Alcohol_oxidase"/>
    <property type="match status" value="1"/>
</dbReference>
<evidence type="ECO:0000256" key="3">
    <source>
        <dbReference type="ARBA" id="ARBA00022630"/>
    </source>
</evidence>
<evidence type="ECO:0000313" key="8">
    <source>
        <dbReference type="EMBL" id="KZT01827.1"/>
    </source>
</evidence>
<keyword evidence="3" id="KW-0285">Flavoprotein</keyword>
<dbReference type="RefSeq" id="XP_040759567.1">
    <property type="nucleotide sequence ID" value="XM_040910964.1"/>
</dbReference>
<evidence type="ECO:0000259" key="6">
    <source>
        <dbReference type="Pfam" id="PF00732"/>
    </source>
</evidence>
<organism evidence="8 9">
    <name type="scientific">Laetiporus sulphureus 93-53</name>
    <dbReference type="NCBI Taxonomy" id="1314785"/>
    <lineage>
        <taxon>Eukaryota</taxon>
        <taxon>Fungi</taxon>
        <taxon>Dikarya</taxon>
        <taxon>Basidiomycota</taxon>
        <taxon>Agaricomycotina</taxon>
        <taxon>Agaricomycetes</taxon>
        <taxon>Polyporales</taxon>
        <taxon>Laetiporus</taxon>
    </lineage>
</organism>